<evidence type="ECO:0000313" key="3">
    <source>
        <dbReference type="EMBL" id="MBM7060058.1"/>
    </source>
</evidence>
<dbReference type="PANTHER" id="PTHR44051">
    <property type="entry name" value="GLUTATHIONE S-TRANSFERASE-RELATED"/>
    <property type="match status" value="1"/>
</dbReference>
<feature type="domain" description="GST C-terminal" evidence="2">
    <location>
        <begin position="104"/>
        <end position="228"/>
    </location>
</feature>
<accession>A0ABS2IBL1</accession>
<reference evidence="3 4" key="1">
    <citation type="submission" date="2021-02" db="EMBL/GenBank/DDBJ databases">
        <authorList>
            <person name="Lee D.-H."/>
        </authorList>
    </citation>
    <scope>NUCLEOTIDE SEQUENCE [LARGE SCALE GENOMIC DNA]</scope>
    <source>
        <strain evidence="3 4">UL073</strain>
    </source>
</reference>
<name>A0ABS2IBL1_9GAMM</name>
<proteinExistence type="predicted"/>
<dbReference type="CDD" id="cd00299">
    <property type="entry name" value="GST_C_family"/>
    <property type="match status" value="1"/>
</dbReference>
<dbReference type="InterPro" id="IPR040079">
    <property type="entry name" value="Glutathione_S-Trfase"/>
</dbReference>
<dbReference type="InterPro" id="IPR036282">
    <property type="entry name" value="Glutathione-S-Trfase_C_sf"/>
</dbReference>
<gene>
    <name evidence="3" type="ORF">JQX08_05005</name>
</gene>
<dbReference type="SFLD" id="SFLDS00019">
    <property type="entry name" value="Glutathione_Transferase_(cytos"/>
    <property type="match status" value="1"/>
</dbReference>
<dbReference type="Gene3D" id="1.20.1050.10">
    <property type="match status" value="1"/>
</dbReference>
<dbReference type="InterPro" id="IPR010987">
    <property type="entry name" value="Glutathione-S-Trfase_C-like"/>
</dbReference>
<evidence type="ECO:0000313" key="4">
    <source>
        <dbReference type="Proteomes" id="UP000717995"/>
    </source>
</evidence>
<evidence type="ECO:0000259" key="1">
    <source>
        <dbReference type="PROSITE" id="PS50404"/>
    </source>
</evidence>
<protein>
    <submittedName>
        <fullName evidence="3">Glutathione S-transferase family protein</fullName>
    </submittedName>
</protein>
<dbReference type="SFLD" id="SFLDG00358">
    <property type="entry name" value="Main_(cytGST)"/>
    <property type="match status" value="1"/>
</dbReference>
<dbReference type="Pfam" id="PF13410">
    <property type="entry name" value="GST_C_2"/>
    <property type="match status" value="1"/>
</dbReference>
<feature type="domain" description="GST N-terminal" evidence="1">
    <location>
        <begin position="19"/>
        <end position="99"/>
    </location>
</feature>
<evidence type="ECO:0000259" key="2">
    <source>
        <dbReference type="PROSITE" id="PS50405"/>
    </source>
</evidence>
<dbReference type="PROSITE" id="PS50404">
    <property type="entry name" value="GST_NTER"/>
    <property type="match status" value="1"/>
</dbReference>
<dbReference type="Pfam" id="PF13417">
    <property type="entry name" value="GST_N_3"/>
    <property type="match status" value="1"/>
</dbReference>
<keyword evidence="4" id="KW-1185">Reference proteome</keyword>
<dbReference type="PROSITE" id="PS50405">
    <property type="entry name" value="GST_CTER"/>
    <property type="match status" value="1"/>
</dbReference>
<dbReference type="Gene3D" id="3.40.30.10">
    <property type="entry name" value="Glutaredoxin"/>
    <property type="match status" value="1"/>
</dbReference>
<dbReference type="InterPro" id="IPR004045">
    <property type="entry name" value="Glutathione_S-Trfase_N"/>
</dbReference>
<dbReference type="SUPFAM" id="SSF52833">
    <property type="entry name" value="Thioredoxin-like"/>
    <property type="match status" value="1"/>
</dbReference>
<comment type="caution">
    <text evidence="3">The sequence shown here is derived from an EMBL/GenBank/DDBJ whole genome shotgun (WGS) entry which is preliminary data.</text>
</comment>
<sequence>MSISPSTVRPFDTPPRRCSAMKLYAHPFSSYCQKVLIALYENATPFEWRQLGPDNPAAVAEHAELWPLKRMPLLVDDGRPVLESSIIIEYLDLRHPGPVRLIPEDRNAALEVRLLDRFFDNYVMTPMMKYVFDVLREPQQRDPYGVSEAGELLVSAYAWLDDYLNGRQWAVGESFSLADCAAAPALFYADWVHPIDAGFSQLRAYRQRLLGRPSFARVVEEARPYRDLFPIGAPDQD</sequence>
<dbReference type="Proteomes" id="UP000717995">
    <property type="component" value="Unassembled WGS sequence"/>
</dbReference>
<dbReference type="InterPro" id="IPR036249">
    <property type="entry name" value="Thioredoxin-like_sf"/>
</dbReference>
<dbReference type="PANTHER" id="PTHR44051:SF8">
    <property type="entry name" value="GLUTATHIONE S-TRANSFERASE GSTA"/>
    <property type="match status" value="1"/>
</dbReference>
<dbReference type="SUPFAM" id="SSF47616">
    <property type="entry name" value="GST C-terminal domain-like"/>
    <property type="match status" value="1"/>
</dbReference>
<organism evidence="3 4">
    <name type="scientific">Zestomonas insulae</name>
    <dbReference type="NCBI Taxonomy" id="2809017"/>
    <lineage>
        <taxon>Bacteria</taxon>
        <taxon>Pseudomonadati</taxon>
        <taxon>Pseudomonadota</taxon>
        <taxon>Gammaproteobacteria</taxon>
        <taxon>Pseudomonadales</taxon>
        <taxon>Pseudomonadaceae</taxon>
        <taxon>Zestomonas</taxon>
    </lineage>
</organism>
<dbReference type="CDD" id="cd00570">
    <property type="entry name" value="GST_N_family"/>
    <property type="match status" value="1"/>
</dbReference>
<dbReference type="EMBL" id="JAFEUP010000001">
    <property type="protein sequence ID" value="MBM7060058.1"/>
    <property type="molecule type" value="Genomic_DNA"/>
</dbReference>